<name>A0ABT0C2Q3_9BACT</name>
<keyword evidence="2" id="KW-1185">Reference proteome</keyword>
<organism evidence="1 2">
    <name type="scientific">Parabacteroides faecalis</name>
    <dbReference type="NCBI Taxonomy" id="2924040"/>
    <lineage>
        <taxon>Bacteria</taxon>
        <taxon>Pseudomonadati</taxon>
        <taxon>Bacteroidota</taxon>
        <taxon>Bacteroidia</taxon>
        <taxon>Bacteroidales</taxon>
        <taxon>Tannerellaceae</taxon>
        <taxon>Parabacteroides</taxon>
    </lineage>
</organism>
<comment type="caution">
    <text evidence="1">The sequence shown here is derived from an EMBL/GenBank/DDBJ whole genome shotgun (WGS) entry which is preliminary data.</text>
</comment>
<dbReference type="Proteomes" id="UP001165444">
    <property type="component" value="Unassembled WGS sequence"/>
</dbReference>
<accession>A0ABT0C2Q3</accession>
<dbReference type="RefSeq" id="WP_243325571.1">
    <property type="nucleotide sequence ID" value="NZ_JAKZMM010000030.1"/>
</dbReference>
<sequence>MSEKRKPKLPKIIYRSVCNVYDFYDSGYGRSGLINLRATRKPFGAECLYEYVALYCNDQIENMVLDLEPLISGMPYFRHKVKNLFNQMKREVRSYSLGRRRHTDISESEFADLMIEMEERYKRHIDILVFSISNSLLKDNVTGDNNKILSSLLAMGMLTQVGHCTRDFFVKAIQSRYGIQYTCDSLDYLYMDKFNHHLIKLCNELATKVFGIDDRIYQGKVTEAFNAFIVKILGEGEFERVIENAGIRCENE</sequence>
<evidence type="ECO:0000313" key="1">
    <source>
        <dbReference type="EMBL" id="MCJ2381277.1"/>
    </source>
</evidence>
<gene>
    <name evidence="1" type="ORF">MUN53_11760</name>
</gene>
<evidence type="ECO:0000313" key="2">
    <source>
        <dbReference type="Proteomes" id="UP001165444"/>
    </source>
</evidence>
<protein>
    <submittedName>
        <fullName evidence="1">Uncharacterized protein</fullName>
    </submittedName>
</protein>
<dbReference type="EMBL" id="JAKZMM010000030">
    <property type="protein sequence ID" value="MCJ2381277.1"/>
    <property type="molecule type" value="Genomic_DNA"/>
</dbReference>
<reference evidence="1 2" key="1">
    <citation type="submission" date="2022-03" db="EMBL/GenBank/DDBJ databases">
        <title>Parabacteroides sp. nov. isolated from swine feces.</title>
        <authorList>
            <person name="Bak J.E."/>
        </authorList>
    </citation>
    <scope>NUCLEOTIDE SEQUENCE [LARGE SCALE GENOMIC DNA]</scope>
    <source>
        <strain evidence="1 2">AGMB00274</strain>
    </source>
</reference>
<proteinExistence type="predicted"/>